<protein>
    <submittedName>
        <fullName evidence="1">Uncharacterized protein</fullName>
    </submittedName>
</protein>
<keyword evidence="2" id="KW-1185">Reference proteome</keyword>
<accession>A0A0E0CJY8</accession>
<evidence type="ECO:0000313" key="2">
    <source>
        <dbReference type="Proteomes" id="UP000008021"/>
    </source>
</evidence>
<dbReference type="Gramene" id="OMERI02G15080.1">
    <property type="protein sequence ID" value="OMERI02G15080.1"/>
    <property type="gene ID" value="OMERI02G15080"/>
</dbReference>
<name>A0A0E0CJY8_9ORYZ</name>
<dbReference type="Proteomes" id="UP000008021">
    <property type="component" value="Chromosome 2"/>
</dbReference>
<dbReference type="HOGENOM" id="CLU_156162_0_0_1"/>
<sequence length="135" mass="15185">MAAASSSSTAAHSCFMQDTEGVEEEVRGVCNAVLFVYAHNKNEIKGSSSGATGKLAAHTHFIEHMLSVLDFLNVLYWDQTNKVFNWHTVFSFGLKFSHLGLSDWIGFFILQFVVLKKYYSFIAKSYLFCHPDESS</sequence>
<reference evidence="1" key="2">
    <citation type="submission" date="2018-05" db="EMBL/GenBank/DDBJ databases">
        <title>OmerRS3 (Oryza meridionalis Reference Sequence Version 3).</title>
        <authorList>
            <person name="Zhang J."/>
            <person name="Kudrna D."/>
            <person name="Lee S."/>
            <person name="Talag J."/>
            <person name="Welchert J."/>
            <person name="Wing R.A."/>
        </authorList>
    </citation>
    <scope>NUCLEOTIDE SEQUENCE [LARGE SCALE GENOMIC DNA]</scope>
    <source>
        <strain evidence="1">cv. OR44</strain>
    </source>
</reference>
<dbReference type="EnsemblPlants" id="OMERI02G15080.1">
    <property type="protein sequence ID" value="OMERI02G15080.1"/>
    <property type="gene ID" value="OMERI02G15080"/>
</dbReference>
<organism evidence="1">
    <name type="scientific">Oryza meridionalis</name>
    <dbReference type="NCBI Taxonomy" id="40149"/>
    <lineage>
        <taxon>Eukaryota</taxon>
        <taxon>Viridiplantae</taxon>
        <taxon>Streptophyta</taxon>
        <taxon>Embryophyta</taxon>
        <taxon>Tracheophyta</taxon>
        <taxon>Spermatophyta</taxon>
        <taxon>Magnoliopsida</taxon>
        <taxon>Liliopsida</taxon>
        <taxon>Poales</taxon>
        <taxon>Poaceae</taxon>
        <taxon>BOP clade</taxon>
        <taxon>Oryzoideae</taxon>
        <taxon>Oryzeae</taxon>
        <taxon>Oryzinae</taxon>
        <taxon>Oryza</taxon>
    </lineage>
</organism>
<dbReference type="AlphaFoldDB" id="A0A0E0CJY8"/>
<reference evidence="1" key="1">
    <citation type="submission" date="2015-04" db="UniProtKB">
        <authorList>
            <consortium name="EnsemblPlants"/>
        </authorList>
    </citation>
    <scope>IDENTIFICATION</scope>
</reference>
<proteinExistence type="predicted"/>
<evidence type="ECO:0000313" key="1">
    <source>
        <dbReference type="EnsemblPlants" id="OMERI02G15080.1"/>
    </source>
</evidence>